<dbReference type="STRING" id="391735.Veis_0249"/>
<dbReference type="EMBL" id="CP000542">
    <property type="protein sequence ID" value="ABM56040.1"/>
    <property type="molecule type" value="Genomic_DNA"/>
</dbReference>
<evidence type="ECO:0000313" key="9">
    <source>
        <dbReference type="Proteomes" id="UP000000374"/>
    </source>
</evidence>
<accession>A1WEI3</accession>
<feature type="domain" description="Type II secretion system protein GspF" evidence="7">
    <location>
        <begin position="174"/>
        <end position="301"/>
    </location>
</feature>
<organism evidence="8 9">
    <name type="scientific">Verminephrobacter eiseniae (strain EF01-2)</name>
    <dbReference type="NCBI Taxonomy" id="391735"/>
    <lineage>
        <taxon>Bacteria</taxon>
        <taxon>Pseudomonadati</taxon>
        <taxon>Pseudomonadota</taxon>
        <taxon>Betaproteobacteria</taxon>
        <taxon>Burkholderiales</taxon>
        <taxon>Comamonadaceae</taxon>
        <taxon>Verminephrobacter</taxon>
    </lineage>
</organism>
<keyword evidence="5 6" id="KW-0472">Membrane</keyword>
<dbReference type="Gene3D" id="1.20.81.30">
    <property type="entry name" value="Type II secretion system (T2SS), domain F"/>
    <property type="match status" value="1"/>
</dbReference>
<comment type="subcellular location">
    <subcellularLocation>
        <location evidence="1">Cell membrane</location>
        <topology evidence="1">Multi-pass membrane protein</topology>
    </subcellularLocation>
</comment>
<evidence type="ECO:0000313" key="8">
    <source>
        <dbReference type="EMBL" id="ABM56040.1"/>
    </source>
</evidence>
<dbReference type="GO" id="GO:0005886">
    <property type="term" value="C:plasma membrane"/>
    <property type="evidence" value="ECO:0007669"/>
    <property type="project" value="UniProtKB-SubCell"/>
</dbReference>
<dbReference type="Proteomes" id="UP000000374">
    <property type="component" value="Chromosome"/>
</dbReference>
<evidence type="ECO:0000256" key="3">
    <source>
        <dbReference type="ARBA" id="ARBA00022692"/>
    </source>
</evidence>
<dbReference type="RefSeq" id="WP_011808059.1">
    <property type="nucleotide sequence ID" value="NC_008786.1"/>
</dbReference>
<gene>
    <name evidence="8" type="ordered locus">Veis_0249</name>
</gene>
<keyword evidence="9" id="KW-1185">Reference proteome</keyword>
<keyword evidence="2" id="KW-1003">Cell membrane</keyword>
<dbReference type="Pfam" id="PF00482">
    <property type="entry name" value="T2SSF"/>
    <property type="match status" value="1"/>
</dbReference>
<dbReference type="AlphaFoldDB" id="A1WEI3"/>
<evidence type="ECO:0000256" key="4">
    <source>
        <dbReference type="ARBA" id="ARBA00022989"/>
    </source>
</evidence>
<keyword evidence="4 6" id="KW-1133">Transmembrane helix</keyword>
<proteinExistence type="predicted"/>
<dbReference type="InterPro" id="IPR042094">
    <property type="entry name" value="T2SS_GspF_sf"/>
</dbReference>
<feature type="transmembrane region" description="Helical" evidence="6">
    <location>
        <begin position="6"/>
        <end position="26"/>
    </location>
</feature>
<evidence type="ECO:0000256" key="1">
    <source>
        <dbReference type="ARBA" id="ARBA00004651"/>
    </source>
</evidence>
<evidence type="ECO:0000256" key="2">
    <source>
        <dbReference type="ARBA" id="ARBA00022475"/>
    </source>
</evidence>
<sequence>MESNTLILTLIATAAGLSAALLAWLIGHSMASVRPEDRSYKDPPPLAMRLLWWPIQWIGQHLGPRLGTGKSVRTLQLKLRQAGLDYTLDPAQFIASRIVSAFVATALLWWAVSSFDGLPIGAGGVDAARRYIATGTYLQAMAIGALLGWFYPAIWLKDRIALRRRELLRMMPFFLDIITLCVEAGLNMHGAIAQAVAKGPQGTVREEFQRVLRDVRAGKARTESLRDMAERLNEPGVTQFVMAVIQAERMGMNLGPVLRAQADQQRSERFLRAEKLAMEAPVKMLLPLIAFIFPCTFIVLLFPIAMKFINTGL</sequence>
<dbReference type="InterPro" id="IPR018076">
    <property type="entry name" value="T2SS_GspF_dom"/>
</dbReference>
<evidence type="ECO:0000256" key="5">
    <source>
        <dbReference type="ARBA" id="ARBA00023136"/>
    </source>
</evidence>
<feature type="transmembrane region" description="Helical" evidence="6">
    <location>
        <begin position="94"/>
        <end position="112"/>
    </location>
</feature>
<protein>
    <submittedName>
        <fullName evidence="8">Type II secretion system protein</fullName>
    </submittedName>
</protein>
<dbReference type="KEGG" id="vei:Veis_0249"/>
<feature type="transmembrane region" description="Helical" evidence="6">
    <location>
        <begin position="132"/>
        <end position="156"/>
    </location>
</feature>
<dbReference type="GeneID" id="76458993"/>
<dbReference type="PANTHER" id="PTHR35007:SF2">
    <property type="entry name" value="PILUS ASSEMBLE PROTEIN"/>
    <property type="match status" value="1"/>
</dbReference>
<dbReference type="PANTHER" id="PTHR35007">
    <property type="entry name" value="INTEGRAL MEMBRANE PROTEIN-RELATED"/>
    <property type="match status" value="1"/>
</dbReference>
<dbReference type="OrthoDB" id="9810662at2"/>
<evidence type="ECO:0000259" key="7">
    <source>
        <dbReference type="Pfam" id="PF00482"/>
    </source>
</evidence>
<dbReference type="eggNOG" id="COG2064">
    <property type="taxonomic scope" value="Bacteria"/>
</dbReference>
<evidence type="ECO:0000256" key="6">
    <source>
        <dbReference type="SAM" id="Phobius"/>
    </source>
</evidence>
<name>A1WEI3_VEREI</name>
<keyword evidence="3 6" id="KW-0812">Transmembrane</keyword>
<feature type="transmembrane region" description="Helical" evidence="6">
    <location>
        <begin position="285"/>
        <end position="306"/>
    </location>
</feature>
<dbReference type="HOGENOM" id="CLU_056917_4_1_4"/>
<reference evidence="9" key="1">
    <citation type="submission" date="2006-12" db="EMBL/GenBank/DDBJ databases">
        <title>Complete sequence of chromosome 1 of Verminephrobacter eiseniae EF01-2.</title>
        <authorList>
            <person name="Copeland A."/>
            <person name="Lucas S."/>
            <person name="Lapidus A."/>
            <person name="Barry K."/>
            <person name="Detter J.C."/>
            <person name="Glavina del Rio T."/>
            <person name="Dalin E."/>
            <person name="Tice H."/>
            <person name="Pitluck S."/>
            <person name="Chertkov O."/>
            <person name="Brettin T."/>
            <person name="Bruce D."/>
            <person name="Han C."/>
            <person name="Tapia R."/>
            <person name="Gilna P."/>
            <person name="Schmutz J."/>
            <person name="Larimer F."/>
            <person name="Land M."/>
            <person name="Hauser L."/>
            <person name="Kyrpides N."/>
            <person name="Kim E."/>
            <person name="Stahl D."/>
            <person name="Richardson P."/>
        </authorList>
    </citation>
    <scope>NUCLEOTIDE SEQUENCE [LARGE SCALE GENOMIC DNA]</scope>
    <source>
        <strain evidence="9">EF01-2</strain>
    </source>
</reference>